<dbReference type="SUPFAM" id="SSF82153">
    <property type="entry name" value="FAS1 domain"/>
    <property type="match status" value="1"/>
</dbReference>
<dbReference type="RefSeq" id="XP_013904530.1">
    <property type="nucleotide sequence ID" value="XM_014049076.1"/>
</dbReference>
<gene>
    <name evidence="2" type="ORF">MNEG_2445</name>
</gene>
<keyword evidence="3" id="KW-1185">Reference proteome</keyword>
<evidence type="ECO:0000259" key="1">
    <source>
        <dbReference type="Pfam" id="PF02469"/>
    </source>
</evidence>
<dbReference type="AlphaFoldDB" id="A0A0D2NL93"/>
<evidence type="ECO:0000313" key="3">
    <source>
        <dbReference type="Proteomes" id="UP000054498"/>
    </source>
</evidence>
<dbReference type="OrthoDB" id="540756at2759"/>
<dbReference type="InterPro" id="IPR000782">
    <property type="entry name" value="FAS1_domain"/>
</dbReference>
<dbReference type="InterPro" id="IPR036378">
    <property type="entry name" value="FAS1_dom_sf"/>
</dbReference>
<dbReference type="Proteomes" id="UP000054498">
    <property type="component" value="Unassembled WGS sequence"/>
</dbReference>
<protein>
    <recommendedName>
        <fullName evidence="1">FAS1 domain-containing protein</fullName>
    </recommendedName>
</protein>
<dbReference type="Gene3D" id="2.30.180.10">
    <property type="entry name" value="FAS1 domain"/>
    <property type="match status" value="1"/>
</dbReference>
<proteinExistence type="predicted"/>
<evidence type="ECO:0000313" key="2">
    <source>
        <dbReference type="EMBL" id="KIZ05511.1"/>
    </source>
</evidence>
<sequence length="123" mass="13432">MPCCRLSCVQAFDRLFTFLNTTKEVLFADRPRIRAIVSYHILPVVVTTAQLFNGQVLPTLNPDANISVAKTRAGAITLFNAACPACPKARVIKANIPNIVPDAAAKRDFTIIHMIDTVLLPSL</sequence>
<dbReference type="GeneID" id="25735323"/>
<dbReference type="EMBL" id="KK100495">
    <property type="protein sequence ID" value="KIZ05511.1"/>
    <property type="molecule type" value="Genomic_DNA"/>
</dbReference>
<name>A0A0D2NL93_9CHLO</name>
<reference evidence="2 3" key="1">
    <citation type="journal article" date="2013" name="BMC Genomics">
        <title>Reconstruction of the lipid metabolism for the microalga Monoraphidium neglectum from its genome sequence reveals characteristics suitable for biofuel production.</title>
        <authorList>
            <person name="Bogen C."/>
            <person name="Al-Dilaimi A."/>
            <person name="Albersmeier A."/>
            <person name="Wichmann J."/>
            <person name="Grundmann M."/>
            <person name="Rupp O."/>
            <person name="Lauersen K.J."/>
            <person name="Blifernez-Klassen O."/>
            <person name="Kalinowski J."/>
            <person name="Goesmann A."/>
            <person name="Mussgnug J.H."/>
            <person name="Kruse O."/>
        </authorList>
    </citation>
    <scope>NUCLEOTIDE SEQUENCE [LARGE SCALE GENOMIC DNA]</scope>
    <source>
        <strain evidence="2 3">SAG 48.87</strain>
    </source>
</reference>
<dbReference type="KEGG" id="mng:MNEG_2445"/>
<organism evidence="2 3">
    <name type="scientific">Monoraphidium neglectum</name>
    <dbReference type="NCBI Taxonomy" id="145388"/>
    <lineage>
        <taxon>Eukaryota</taxon>
        <taxon>Viridiplantae</taxon>
        <taxon>Chlorophyta</taxon>
        <taxon>core chlorophytes</taxon>
        <taxon>Chlorophyceae</taxon>
        <taxon>CS clade</taxon>
        <taxon>Sphaeropleales</taxon>
        <taxon>Selenastraceae</taxon>
        <taxon>Monoraphidium</taxon>
    </lineage>
</organism>
<accession>A0A0D2NL93</accession>
<dbReference type="Pfam" id="PF02469">
    <property type="entry name" value="Fasciclin"/>
    <property type="match status" value="1"/>
</dbReference>
<feature type="domain" description="FAS1" evidence="1">
    <location>
        <begin position="12"/>
        <end position="121"/>
    </location>
</feature>